<dbReference type="AlphaFoldDB" id="A0A4S8K819"/>
<feature type="transmembrane region" description="Helical" evidence="6">
    <location>
        <begin position="16"/>
        <end position="37"/>
    </location>
</feature>
<dbReference type="Proteomes" id="UP000317650">
    <property type="component" value="Chromosome 8"/>
</dbReference>
<feature type="compositionally biased region" description="Basic and acidic residues" evidence="7">
    <location>
        <begin position="225"/>
        <end position="234"/>
    </location>
</feature>
<evidence type="ECO:0000256" key="6">
    <source>
        <dbReference type="RuleBase" id="RU366043"/>
    </source>
</evidence>
<feature type="region of interest" description="Disordered" evidence="7">
    <location>
        <begin position="50"/>
        <end position="283"/>
    </location>
</feature>
<evidence type="ECO:0000256" key="4">
    <source>
        <dbReference type="ARBA" id="ARBA00022968"/>
    </source>
</evidence>
<keyword evidence="6" id="KW-0472">Membrane</keyword>
<dbReference type="EC" id="2.1.1.-" evidence="6"/>
<dbReference type="InterPro" id="IPR029063">
    <property type="entry name" value="SAM-dependent_MTases_sf"/>
</dbReference>
<evidence type="ECO:0000313" key="9">
    <source>
        <dbReference type="Proteomes" id="UP000317650"/>
    </source>
</evidence>
<feature type="compositionally biased region" description="Basic and acidic residues" evidence="7">
    <location>
        <begin position="54"/>
        <end position="70"/>
    </location>
</feature>
<dbReference type="Pfam" id="PF03141">
    <property type="entry name" value="Methyltransf_29"/>
    <property type="match status" value="2"/>
</dbReference>
<evidence type="ECO:0000256" key="5">
    <source>
        <dbReference type="ARBA" id="ARBA00037847"/>
    </source>
</evidence>
<dbReference type="PANTHER" id="PTHR10108">
    <property type="entry name" value="SAM-DEPENDENT METHYLTRANSFERASE"/>
    <property type="match status" value="1"/>
</dbReference>
<accession>A0A4S8K819</accession>
<evidence type="ECO:0000313" key="8">
    <source>
        <dbReference type="EMBL" id="THU71116.1"/>
    </source>
</evidence>
<dbReference type="PANTHER" id="PTHR10108:SF1130">
    <property type="entry name" value="METHYLTRANSFERASE PMT26-RELATED"/>
    <property type="match status" value="1"/>
</dbReference>
<keyword evidence="9" id="KW-1185">Reference proteome</keyword>
<proteinExistence type="inferred from homology"/>
<comment type="similarity">
    <text evidence="2 6">Belongs to the methyltransferase superfamily.</text>
</comment>
<organism evidence="8 9">
    <name type="scientific">Musa balbisiana</name>
    <name type="common">Banana</name>
    <dbReference type="NCBI Taxonomy" id="52838"/>
    <lineage>
        <taxon>Eukaryota</taxon>
        <taxon>Viridiplantae</taxon>
        <taxon>Streptophyta</taxon>
        <taxon>Embryophyta</taxon>
        <taxon>Tracheophyta</taxon>
        <taxon>Spermatophyta</taxon>
        <taxon>Magnoliopsida</taxon>
        <taxon>Liliopsida</taxon>
        <taxon>Zingiberales</taxon>
        <taxon>Musaceae</taxon>
        <taxon>Musa</taxon>
    </lineage>
</organism>
<name>A0A4S8K819_MUSBA</name>
<keyword evidence="3 6" id="KW-0489">Methyltransferase</keyword>
<feature type="compositionally biased region" description="Basic and acidic residues" evidence="7">
    <location>
        <begin position="160"/>
        <end position="215"/>
    </location>
</feature>
<keyword evidence="6" id="KW-0325">Glycoprotein</keyword>
<dbReference type="Gene3D" id="3.40.50.150">
    <property type="entry name" value="Vaccinia Virus protein VP39"/>
    <property type="match status" value="1"/>
</dbReference>
<reference evidence="8 9" key="1">
    <citation type="journal article" date="2019" name="Nat. Plants">
        <title>Genome sequencing of Musa balbisiana reveals subgenome evolution and function divergence in polyploid bananas.</title>
        <authorList>
            <person name="Yao X."/>
        </authorList>
    </citation>
    <scope>NUCLEOTIDE SEQUENCE [LARGE SCALE GENOMIC DNA]</scope>
    <source>
        <strain evidence="9">cv. DH-PKW</strain>
        <tissue evidence="8">Leaves</tissue>
    </source>
</reference>
<feature type="compositionally biased region" description="Acidic residues" evidence="7">
    <location>
        <begin position="150"/>
        <end position="159"/>
    </location>
</feature>
<dbReference type="InterPro" id="IPR004159">
    <property type="entry name" value="Put_SAM_MeTrfase"/>
</dbReference>
<dbReference type="GO" id="GO:0016020">
    <property type="term" value="C:membrane"/>
    <property type="evidence" value="ECO:0007669"/>
    <property type="project" value="UniProtKB-SubCell"/>
</dbReference>
<keyword evidence="4 6" id="KW-0735">Signal-anchor</keyword>
<evidence type="ECO:0000256" key="1">
    <source>
        <dbReference type="ARBA" id="ARBA00004606"/>
    </source>
</evidence>
<comment type="caution">
    <text evidence="8">The sequence shown here is derived from an EMBL/GenBank/DDBJ whole genome shotgun (WGS) entry which is preliminary data.</text>
</comment>
<dbReference type="SUPFAM" id="SSF53335">
    <property type="entry name" value="S-adenosyl-L-methionine-dependent methyltransferases"/>
    <property type="match status" value="1"/>
</dbReference>
<keyword evidence="6" id="KW-1133">Transmembrane helix</keyword>
<dbReference type="GO" id="GO:0005768">
    <property type="term" value="C:endosome"/>
    <property type="evidence" value="ECO:0007669"/>
    <property type="project" value="TreeGrafter"/>
</dbReference>
<dbReference type="EMBL" id="PYDT01000002">
    <property type="protein sequence ID" value="THU71116.1"/>
    <property type="molecule type" value="Genomic_DNA"/>
</dbReference>
<feature type="compositionally biased region" description="Polar residues" evidence="7">
    <location>
        <begin position="71"/>
        <end position="90"/>
    </location>
</feature>
<evidence type="ECO:0000256" key="7">
    <source>
        <dbReference type="SAM" id="MobiDB-lite"/>
    </source>
</evidence>
<gene>
    <name evidence="8" type="ORF">C4D60_Mb08t32150</name>
</gene>
<keyword evidence="6" id="KW-0808">Transferase</keyword>
<dbReference type="GO" id="GO:0032259">
    <property type="term" value="P:methylation"/>
    <property type="evidence" value="ECO:0007669"/>
    <property type="project" value="UniProtKB-KW"/>
</dbReference>
<comment type="subcellular location">
    <subcellularLocation>
        <location evidence="5">Endomembrane system</location>
        <topology evidence="5">Single-pass membrane protein</topology>
    </subcellularLocation>
    <subcellularLocation>
        <location evidence="1 6">Membrane</location>
        <topology evidence="1 6">Single-pass type II membrane protein</topology>
    </subcellularLocation>
</comment>
<dbReference type="GO" id="GO:0005802">
    <property type="term" value="C:trans-Golgi network"/>
    <property type="evidence" value="ECO:0007669"/>
    <property type="project" value="TreeGrafter"/>
</dbReference>
<dbReference type="STRING" id="52838.A0A4S8K819"/>
<feature type="compositionally biased region" description="Basic and acidic residues" evidence="7">
    <location>
        <begin position="99"/>
        <end position="128"/>
    </location>
</feature>
<feature type="compositionally biased region" description="Polar residues" evidence="7">
    <location>
        <begin position="245"/>
        <end position="267"/>
    </location>
</feature>
<keyword evidence="6" id="KW-0812">Transmembrane</keyword>
<sequence>MAFGRSSRLDGRGTSSLCSTTTIVVFVALCLVGVWMMTSSTVIPVEMADTQSETNDKVSKSDSRSFENRSGDVTNDSTSSDGNDNENNVPNEAYSASDKTAEVPVEKTEVKDLPKGSNDSKNELEDTSKTGTFSDVDGEGGGETIKEAGDVDQEIDTGDQADRQDQNIEDRSKEVENDDDTKTDKKSEQDEVSDGGKNKDENNEGPVEEKLEQNGDKNTPQDSDDGNKEGDQPKDTGGNEVFPSGAQSELLNETNTQNGAWSSQAAESKNEKEAQILSSPDSQNFDSTWKLCNVTTGEDYIPCLDNVAAIKKLHFTGHYEHRERHCPEEPPTCLVPLPDGYRLPVRWPNSREKSLPDIAWGKRSRVVLDVGCGVASFGGYLFDRDVLTMSFAPKDEHEAQVQFALERGIPAISAVMGTKRLPFPSKVFDVVHCARCRVPWHIEASHGRLWPEQWPQRLEKVPHWLNNSQPGVYGKPAPEDFVADYEHWKRVVSKSYVGGMGINWSTVRNVMDMRSVYGGFAAALRDMKVWVMNIVSIDSPDTLPVIYERGLFGMCQLRPVIVEVDRITRPGGKLIVRDDVNTISEIEAMVKSLQWEIRLTYSKDNEGLLCAEKTMWRPKQVETSMP</sequence>
<dbReference type="GO" id="GO:0008168">
    <property type="term" value="F:methyltransferase activity"/>
    <property type="evidence" value="ECO:0007669"/>
    <property type="project" value="UniProtKB-UniRule"/>
</dbReference>
<protein>
    <recommendedName>
        <fullName evidence="6">Methyltransferase</fullName>
        <ecNumber evidence="6">2.1.1.-</ecNumber>
    </recommendedName>
</protein>
<evidence type="ECO:0000256" key="3">
    <source>
        <dbReference type="ARBA" id="ARBA00022603"/>
    </source>
</evidence>
<evidence type="ECO:0000256" key="2">
    <source>
        <dbReference type="ARBA" id="ARBA00008361"/>
    </source>
</evidence>